<sequence length="218" mass="23184">MLNKKKPLVLIGGGGHASVLADILLAQGREILAVICPDDISSRAVFAGLVHFTQDEDVKHFSPESVFLVNGIGMLPRSTFRQRINQQFLKLGYHFETVIADDAKVSVFAEVKSGAQIFPGARVQAGAIISEHTIVNSGALIEHDCQIGAYNHIAPNATLCGEVCTAEDVYIGANATVIQGVVLEAQSVVGAGAMLTRSLPQGCTCYPARSVIKIKDNK</sequence>
<reference evidence="8 9" key="1">
    <citation type="submission" date="2017-08" db="EMBL/GenBank/DDBJ databases">
        <title>The Vibrio qinghaiensis sp.-Q67 is a luminous bacteria isolated firstly from Qinghai lake, Qinghai province, China, which has been proved to be very sensitive to detect environmental and food pollutants. Therefore, complete genome analysis of V. qinghaiensis sp.-Q67 highlights the potential application of this strain on detection of hazards in the contaminated environments.</title>
        <authorList>
            <person name="Gong L."/>
        </authorList>
    </citation>
    <scope>NUCLEOTIDE SEQUENCE [LARGE SCALE GENOMIC DNA]</scope>
    <source>
        <strain evidence="8 9">Q67</strain>
    </source>
</reference>
<comment type="similarity">
    <text evidence="1">Belongs to the transferase hexapeptide repeat family.</text>
</comment>
<dbReference type="Gene3D" id="2.160.10.10">
    <property type="entry name" value="Hexapeptide repeat proteins"/>
    <property type="match status" value="1"/>
</dbReference>
<feature type="active site" description="Proton acceptor" evidence="5">
    <location>
        <position position="143"/>
    </location>
</feature>
<dbReference type="GO" id="GO:0016746">
    <property type="term" value="F:acyltransferase activity"/>
    <property type="evidence" value="ECO:0007669"/>
    <property type="project" value="UniProtKB-KW"/>
</dbReference>
<evidence type="ECO:0000313" key="8">
    <source>
        <dbReference type="EMBL" id="ASU23367.1"/>
    </source>
</evidence>
<dbReference type="InterPro" id="IPR011004">
    <property type="entry name" value="Trimer_LpxA-like_sf"/>
</dbReference>
<dbReference type="InterPro" id="IPR041561">
    <property type="entry name" value="PglD_N"/>
</dbReference>
<dbReference type="InterPro" id="IPR050179">
    <property type="entry name" value="Trans_hexapeptide_repeat"/>
</dbReference>
<evidence type="ECO:0000256" key="2">
    <source>
        <dbReference type="ARBA" id="ARBA00022679"/>
    </source>
</evidence>
<dbReference type="InterPro" id="IPR020019">
    <property type="entry name" value="AcTrfase_PglD-like"/>
</dbReference>
<feature type="domain" description="PglD N-terminal" evidence="7">
    <location>
        <begin position="8"/>
        <end position="73"/>
    </location>
</feature>
<proteinExistence type="inferred from homology"/>
<dbReference type="InterPro" id="IPR001451">
    <property type="entry name" value="Hexapep"/>
</dbReference>
<name>A0A223N0Y0_9VIBR</name>
<dbReference type="EMBL" id="CP022741">
    <property type="protein sequence ID" value="ASU23367.1"/>
    <property type="molecule type" value="Genomic_DNA"/>
</dbReference>
<dbReference type="Gene3D" id="3.40.50.20">
    <property type="match status" value="1"/>
</dbReference>
<evidence type="ECO:0000256" key="4">
    <source>
        <dbReference type="ARBA" id="ARBA00023315"/>
    </source>
</evidence>
<feature type="binding site" evidence="6">
    <location>
        <position position="152"/>
    </location>
    <ligand>
        <name>acetyl-CoA</name>
        <dbReference type="ChEBI" id="CHEBI:57288"/>
    </ligand>
</feature>
<dbReference type="CDD" id="cd03360">
    <property type="entry name" value="LbH_AT_putative"/>
    <property type="match status" value="1"/>
</dbReference>
<dbReference type="PROSITE" id="PS00101">
    <property type="entry name" value="HEXAPEP_TRANSFERASES"/>
    <property type="match status" value="1"/>
</dbReference>
<dbReference type="RefSeq" id="WP_094500687.1">
    <property type="nucleotide sequence ID" value="NZ_CAWNHI010000001.1"/>
</dbReference>
<evidence type="ECO:0000256" key="3">
    <source>
        <dbReference type="ARBA" id="ARBA00022737"/>
    </source>
</evidence>
<evidence type="ECO:0000256" key="5">
    <source>
        <dbReference type="PIRSR" id="PIRSR620019-1"/>
    </source>
</evidence>
<keyword evidence="9" id="KW-1185">Reference proteome</keyword>
<dbReference type="InterPro" id="IPR018357">
    <property type="entry name" value="Hexapep_transf_CS"/>
</dbReference>
<dbReference type="NCBIfam" id="TIGR03570">
    <property type="entry name" value="NeuD_NnaD"/>
    <property type="match status" value="1"/>
</dbReference>
<keyword evidence="2" id="KW-0808">Transferase</keyword>
<feature type="site" description="Increases basicity of active site His" evidence="5">
    <location>
        <position position="144"/>
    </location>
</feature>
<accession>A0A223N0Y0</accession>
<dbReference type="Pfam" id="PF00132">
    <property type="entry name" value="Hexapep"/>
    <property type="match status" value="1"/>
</dbReference>
<dbReference type="Pfam" id="PF14602">
    <property type="entry name" value="Hexapep_2"/>
    <property type="match status" value="1"/>
</dbReference>
<evidence type="ECO:0000256" key="1">
    <source>
        <dbReference type="ARBA" id="ARBA00007274"/>
    </source>
</evidence>
<organism evidence="8 9">
    <name type="scientific">Vibrio qinghaiensis</name>
    <dbReference type="NCBI Taxonomy" id="2025808"/>
    <lineage>
        <taxon>Bacteria</taxon>
        <taxon>Pseudomonadati</taxon>
        <taxon>Pseudomonadota</taxon>
        <taxon>Gammaproteobacteria</taxon>
        <taxon>Vibrionales</taxon>
        <taxon>Vibrionaceae</taxon>
        <taxon>Vibrio</taxon>
    </lineage>
</organism>
<dbReference type="AlphaFoldDB" id="A0A223N0Y0"/>
<evidence type="ECO:0000259" key="7">
    <source>
        <dbReference type="Pfam" id="PF17836"/>
    </source>
</evidence>
<protein>
    <submittedName>
        <fullName evidence="8">Shikimate dehydrogenase</fullName>
    </submittedName>
</protein>
<feature type="binding site" evidence="6">
    <location>
        <position position="73"/>
    </location>
    <ligand>
        <name>substrate</name>
    </ligand>
</feature>
<dbReference type="KEGG" id="vqi:CCZ37_12530"/>
<dbReference type="Pfam" id="PF17836">
    <property type="entry name" value="PglD_N"/>
    <property type="match status" value="1"/>
</dbReference>
<evidence type="ECO:0000313" key="9">
    <source>
        <dbReference type="Proteomes" id="UP000215148"/>
    </source>
</evidence>
<gene>
    <name evidence="8" type="ORF">CCZ37_12530</name>
</gene>
<evidence type="ECO:0000256" key="6">
    <source>
        <dbReference type="PIRSR" id="PIRSR620019-2"/>
    </source>
</evidence>
<dbReference type="Proteomes" id="UP000215148">
    <property type="component" value="Chromosome 1"/>
</dbReference>
<keyword evidence="4" id="KW-0012">Acyltransferase</keyword>
<dbReference type="PANTHER" id="PTHR43300:SF7">
    <property type="entry name" value="UDP-N-ACETYLBACILLOSAMINE N-ACETYLTRANSFERASE"/>
    <property type="match status" value="1"/>
</dbReference>
<keyword evidence="3" id="KW-0677">Repeat</keyword>
<dbReference type="SUPFAM" id="SSF51161">
    <property type="entry name" value="Trimeric LpxA-like enzymes"/>
    <property type="match status" value="1"/>
</dbReference>
<dbReference type="PANTHER" id="PTHR43300">
    <property type="entry name" value="ACETYLTRANSFERASE"/>
    <property type="match status" value="1"/>
</dbReference>